<reference evidence="2 3" key="2">
    <citation type="journal article" date="2010" name="Stand. Genomic Sci.">
        <title>Complete genome sequence of Alicyclobacillus acidocaldarius type strain (104-IA).</title>
        <authorList>
            <person name="Mavromatis K."/>
            <person name="Sikorski J."/>
            <person name="Lapidus A."/>
            <person name="Glavina Del Rio T."/>
            <person name="Copeland A."/>
            <person name="Tice H."/>
            <person name="Cheng J.F."/>
            <person name="Lucas S."/>
            <person name="Chen F."/>
            <person name="Nolan M."/>
            <person name="Bruce D."/>
            <person name="Goodwin L."/>
            <person name="Pitluck S."/>
            <person name="Ivanova N."/>
            <person name="Ovchinnikova G."/>
            <person name="Pati A."/>
            <person name="Chen A."/>
            <person name="Palaniappan K."/>
            <person name="Land M."/>
            <person name="Hauser L."/>
            <person name="Chang Y.J."/>
            <person name="Jeffries C.D."/>
            <person name="Chain P."/>
            <person name="Meincke L."/>
            <person name="Sims D."/>
            <person name="Chertkov O."/>
            <person name="Han C."/>
            <person name="Brettin T."/>
            <person name="Detter J.C."/>
            <person name="Wahrenburg C."/>
            <person name="Rohde M."/>
            <person name="Pukall R."/>
            <person name="Goker M."/>
            <person name="Bristow J."/>
            <person name="Eisen J.A."/>
            <person name="Markowitz V."/>
            <person name="Hugenholtz P."/>
            <person name="Klenk H.P."/>
            <person name="Kyrpides N.C."/>
        </authorList>
    </citation>
    <scope>NUCLEOTIDE SEQUENCE [LARGE SCALE GENOMIC DNA]</scope>
    <source>
        <strain evidence="3">ATCC 27009 / DSM 446 / BCRC 14685 / JCM 5260 / KCTC 1825 / NBRC 15652 / NCIMB 11725 / NRRL B-14509 / 104-IA</strain>
    </source>
</reference>
<dbReference type="Pfam" id="PF13472">
    <property type="entry name" value="Lipase_GDSL_2"/>
    <property type="match status" value="1"/>
</dbReference>
<gene>
    <name evidence="2" type="ordered locus">Aaci_0975</name>
</gene>
<dbReference type="KEGG" id="aac:Aaci_0975"/>
<dbReference type="EMBL" id="CP001727">
    <property type="protein sequence ID" value="ACV58014.1"/>
    <property type="molecule type" value="Genomic_DNA"/>
</dbReference>
<sequence length="231" mass="24457">MIVLHLGDSIAYGECASRPTRAYPQVAARALVADGRSPLETRVVAEPGWTSADLAAAVEADKTALADADAAAVLIGGDDLVQAAVTSLSEGHLHRQLRAAYRRYARDLAVIAAACRRRGVPLVFCTLYNPFPNSPLTASAIQGLNDVMTQVAIRLGASVAPVDAWFAGREPLLIAGYRTGRLEDVLACGRAPVHPNDLGHQLIGLGLAAYISPLAALRHRLGSTAVWHSRR</sequence>
<proteinExistence type="predicted"/>
<evidence type="ECO:0000259" key="1">
    <source>
        <dbReference type="Pfam" id="PF13472"/>
    </source>
</evidence>
<dbReference type="STRING" id="521098.Aaci_0975"/>
<dbReference type="InterPro" id="IPR013830">
    <property type="entry name" value="SGNH_hydro"/>
</dbReference>
<evidence type="ECO:0000313" key="3">
    <source>
        <dbReference type="Proteomes" id="UP000001917"/>
    </source>
</evidence>
<dbReference type="HOGENOM" id="CLU_076859_3_0_9"/>
<organism evidence="2 3">
    <name type="scientific">Alicyclobacillus acidocaldarius subsp. acidocaldarius (strain ATCC 27009 / DSM 446 / BCRC 14685 / JCM 5260 / KCTC 1825 / NBRC 15652 / NCIMB 11725 / NRRL B-14509 / 104-IA)</name>
    <name type="common">Bacillus acidocaldarius</name>
    <dbReference type="NCBI Taxonomy" id="521098"/>
    <lineage>
        <taxon>Bacteria</taxon>
        <taxon>Bacillati</taxon>
        <taxon>Bacillota</taxon>
        <taxon>Bacilli</taxon>
        <taxon>Bacillales</taxon>
        <taxon>Alicyclobacillaceae</taxon>
        <taxon>Alicyclobacillus</taxon>
    </lineage>
</organism>
<accession>C8WV25</accession>
<keyword evidence="3" id="KW-1185">Reference proteome</keyword>
<evidence type="ECO:0000313" key="2">
    <source>
        <dbReference type="EMBL" id="ACV58014.1"/>
    </source>
</evidence>
<dbReference type="CDD" id="cd00229">
    <property type="entry name" value="SGNH_hydrolase"/>
    <property type="match status" value="1"/>
</dbReference>
<dbReference type="SUPFAM" id="SSF52266">
    <property type="entry name" value="SGNH hydrolase"/>
    <property type="match status" value="1"/>
</dbReference>
<reference evidence="3" key="1">
    <citation type="submission" date="2009-09" db="EMBL/GenBank/DDBJ databases">
        <title>The complete chromosome of Alicyclobacillus acidocaldarius subsp. acidocaldarius DSM 446.</title>
        <authorList>
            <consortium name="US DOE Joint Genome Institute (JGI-PGF)"/>
            <person name="Lucas S."/>
            <person name="Copeland A."/>
            <person name="Lapidus A."/>
            <person name="Glavina del Rio T."/>
            <person name="Dalin E."/>
            <person name="Tice H."/>
            <person name="Bruce D."/>
            <person name="Goodwin L."/>
            <person name="Pitluck S."/>
            <person name="Kyrpides N."/>
            <person name="Mavromatis K."/>
            <person name="Ivanova N."/>
            <person name="Ovchinnikova G."/>
            <person name="Chertkov O."/>
            <person name="Sims D."/>
            <person name="Brettin T."/>
            <person name="Detter J.C."/>
            <person name="Han C."/>
            <person name="Larimer F."/>
            <person name="Land M."/>
            <person name="Hauser L."/>
            <person name="Markowitz V."/>
            <person name="Cheng J.-F."/>
            <person name="Hugenholtz P."/>
            <person name="Woyke T."/>
            <person name="Wu D."/>
            <person name="Pukall R."/>
            <person name="Klenk H.-P."/>
            <person name="Eisen J.A."/>
        </authorList>
    </citation>
    <scope>NUCLEOTIDE SEQUENCE [LARGE SCALE GENOMIC DNA]</scope>
    <source>
        <strain evidence="3">ATCC 27009 / DSM 446 / BCRC 14685 / JCM 5260 / KCTC 1825 / NBRC 15652 / NCIMB 11725 / NRRL B-14509 / 104-IA</strain>
    </source>
</reference>
<dbReference type="AlphaFoldDB" id="C8WV25"/>
<protein>
    <recommendedName>
        <fullName evidence="1">SGNH hydrolase-type esterase domain-containing protein</fullName>
    </recommendedName>
</protein>
<feature type="domain" description="SGNH hydrolase-type esterase" evidence="1">
    <location>
        <begin position="6"/>
        <end position="202"/>
    </location>
</feature>
<dbReference type="Gene3D" id="3.40.50.1110">
    <property type="entry name" value="SGNH hydrolase"/>
    <property type="match status" value="1"/>
</dbReference>
<dbReference type="InterPro" id="IPR036514">
    <property type="entry name" value="SGNH_hydro_sf"/>
</dbReference>
<dbReference type="eggNOG" id="COG2755">
    <property type="taxonomic scope" value="Bacteria"/>
</dbReference>
<name>C8WV25_ALIAD</name>
<dbReference type="Proteomes" id="UP000001917">
    <property type="component" value="Chromosome"/>
</dbReference>